<feature type="compositionally biased region" description="Basic and acidic residues" evidence="1">
    <location>
        <begin position="11"/>
        <end position="32"/>
    </location>
</feature>
<accession>A0ABT8HK79</accession>
<gene>
    <name evidence="2" type="ORF">QYF68_25510</name>
</gene>
<reference evidence="2" key="1">
    <citation type="submission" date="2023-07" db="EMBL/GenBank/DDBJ databases">
        <title>Degradation of tert-butanol by M. austroafricanum TBA100.</title>
        <authorList>
            <person name="Helbich S."/>
            <person name="Vainshtein Y."/>
        </authorList>
    </citation>
    <scope>NUCLEOTIDE SEQUENCE</scope>
    <source>
        <strain evidence="2">TBA100</strain>
    </source>
</reference>
<dbReference type="RefSeq" id="WP_208675683.1">
    <property type="nucleotide sequence ID" value="NZ_CP070380.1"/>
</dbReference>
<evidence type="ECO:0000256" key="1">
    <source>
        <dbReference type="SAM" id="MobiDB-lite"/>
    </source>
</evidence>
<dbReference type="Proteomes" id="UP001172687">
    <property type="component" value="Unassembled WGS sequence"/>
</dbReference>
<feature type="region of interest" description="Disordered" evidence="1">
    <location>
        <begin position="1"/>
        <end position="51"/>
    </location>
</feature>
<evidence type="ECO:0000313" key="2">
    <source>
        <dbReference type="EMBL" id="MDN4521152.1"/>
    </source>
</evidence>
<sequence>MADSAPAVVRLDSHPAFRSAERRSREFQEAMRRHPSFQSRMPSSAPALRLV</sequence>
<keyword evidence="3" id="KW-1185">Reference proteome</keyword>
<comment type="caution">
    <text evidence="2">The sequence shown here is derived from an EMBL/GenBank/DDBJ whole genome shotgun (WGS) entry which is preliminary data.</text>
</comment>
<dbReference type="EMBL" id="JAUHTC010000087">
    <property type="protein sequence ID" value="MDN4521152.1"/>
    <property type="molecule type" value="Genomic_DNA"/>
</dbReference>
<name>A0ABT8HK79_MYCAO</name>
<protein>
    <submittedName>
        <fullName evidence="2">Uncharacterized protein</fullName>
    </submittedName>
</protein>
<proteinExistence type="predicted"/>
<evidence type="ECO:0000313" key="3">
    <source>
        <dbReference type="Proteomes" id="UP001172687"/>
    </source>
</evidence>
<organism evidence="2 3">
    <name type="scientific">Mycolicibacterium austroafricanum</name>
    <name type="common">Mycobacterium austroafricanum</name>
    <dbReference type="NCBI Taxonomy" id="39687"/>
    <lineage>
        <taxon>Bacteria</taxon>
        <taxon>Bacillati</taxon>
        <taxon>Actinomycetota</taxon>
        <taxon>Actinomycetes</taxon>
        <taxon>Mycobacteriales</taxon>
        <taxon>Mycobacteriaceae</taxon>
        <taxon>Mycolicibacterium</taxon>
    </lineage>
</organism>